<evidence type="ECO:0000256" key="1">
    <source>
        <dbReference type="SAM" id="Phobius"/>
    </source>
</evidence>
<feature type="transmembrane region" description="Helical" evidence="1">
    <location>
        <begin position="52"/>
        <end position="74"/>
    </location>
</feature>
<accession>A0A852RMQ7</accession>
<dbReference type="EMBL" id="JACCBF010000001">
    <property type="protein sequence ID" value="NYD30150.1"/>
    <property type="molecule type" value="Genomic_DNA"/>
</dbReference>
<feature type="transmembrane region" description="Helical" evidence="1">
    <location>
        <begin position="186"/>
        <end position="203"/>
    </location>
</feature>
<dbReference type="AlphaFoldDB" id="A0A852RMQ7"/>
<dbReference type="RefSeq" id="WP_179726436.1">
    <property type="nucleotide sequence ID" value="NZ_BAABEF010000001.1"/>
</dbReference>
<dbReference type="Proteomes" id="UP000582231">
    <property type="component" value="Unassembled WGS sequence"/>
</dbReference>
<evidence type="ECO:0008006" key="4">
    <source>
        <dbReference type="Google" id="ProtNLM"/>
    </source>
</evidence>
<sequence>MTHTSPTVSSRSFVSLAVGGLAFIAGGVLHPGDSGTGTKTEQLHEMLVDPSWYPAHALLLLATVGFAAGALALHRDGTGGSGVVSVATRIASVVGVVAVIGMAIHLLEALNADAIADGHANLFAQVQVVNETVIDAAWGLAFAALAVAGGLTRAIGYPVTAALGGVGGGAFALASATIAFTDRFDPLFPVSALLGTWAIWIGVARNRAGVPERAKTSAGR</sequence>
<name>A0A852RMQ7_9ACTN</name>
<organism evidence="2 3">
    <name type="scientific">Nocardioides kongjuensis</name>
    <dbReference type="NCBI Taxonomy" id="349522"/>
    <lineage>
        <taxon>Bacteria</taxon>
        <taxon>Bacillati</taxon>
        <taxon>Actinomycetota</taxon>
        <taxon>Actinomycetes</taxon>
        <taxon>Propionibacteriales</taxon>
        <taxon>Nocardioidaceae</taxon>
        <taxon>Nocardioides</taxon>
    </lineage>
</organism>
<evidence type="ECO:0000313" key="2">
    <source>
        <dbReference type="EMBL" id="NYD30150.1"/>
    </source>
</evidence>
<keyword evidence="1" id="KW-0472">Membrane</keyword>
<feature type="transmembrane region" description="Helical" evidence="1">
    <location>
        <begin position="12"/>
        <end position="32"/>
    </location>
</feature>
<gene>
    <name evidence="2" type="ORF">BJ958_001696</name>
</gene>
<feature type="transmembrane region" description="Helical" evidence="1">
    <location>
        <begin position="162"/>
        <end position="180"/>
    </location>
</feature>
<protein>
    <recommendedName>
        <fullName evidence="4">DUF4386 family protein</fullName>
    </recommendedName>
</protein>
<proteinExistence type="predicted"/>
<keyword evidence="1" id="KW-1133">Transmembrane helix</keyword>
<keyword evidence="1" id="KW-0812">Transmembrane</keyword>
<feature type="transmembrane region" description="Helical" evidence="1">
    <location>
        <begin position="136"/>
        <end position="155"/>
    </location>
</feature>
<keyword evidence="3" id="KW-1185">Reference proteome</keyword>
<evidence type="ECO:0000313" key="3">
    <source>
        <dbReference type="Proteomes" id="UP000582231"/>
    </source>
</evidence>
<feature type="transmembrane region" description="Helical" evidence="1">
    <location>
        <begin position="86"/>
        <end position="107"/>
    </location>
</feature>
<reference evidence="2 3" key="1">
    <citation type="submission" date="2020-07" db="EMBL/GenBank/DDBJ databases">
        <title>Sequencing the genomes of 1000 actinobacteria strains.</title>
        <authorList>
            <person name="Klenk H.-P."/>
        </authorList>
    </citation>
    <scope>NUCLEOTIDE SEQUENCE [LARGE SCALE GENOMIC DNA]</scope>
    <source>
        <strain evidence="2 3">DSM 19082</strain>
    </source>
</reference>
<comment type="caution">
    <text evidence="2">The sequence shown here is derived from an EMBL/GenBank/DDBJ whole genome shotgun (WGS) entry which is preliminary data.</text>
</comment>